<evidence type="ECO:0000259" key="2">
    <source>
        <dbReference type="SMART" id="SM00014"/>
    </source>
</evidence>
<dbReference type="PANTHER" id="PTHR14969">
    <property type="entry name" value="SPHINGOSINE-1-PHOSPHATE PHOSPHOHYDROLASE"/>
    <property type="match status" value="1"/>
</dbReference>
<comment type="caution">
    <text evidence="3">The sequence shown here is derived from an EMBL/GenBank/DDBJ whole genome shotgun (WGS) entry which is preliminary data.</text>
</comment>
<dbReference type="AlphaFoldDB" id="A0A1F6CVS4"/>
<organism evidence="3 4">
    <name type="scientific">Handelsmanbacteria sp. (strain RIFCSPLOWO2_12_FULL_64_10)</name>
    <dbReference type="NCBI Taxonomy" id="1817868"/>
    <lineage>
        <taxon>Bacteria</taxon>
        <taxon>Candidatus Handelsmaniibacteriota</taxon>
    </lineage>
</organism>
<dbReference type="SMART" id="SM00014">
    <property type="entry name" value="acidPPc"/>
    <property type="match status" value="1"/>
</dbReference>
<sequence>MRHLSTIAALLVTLHLTSGPACAGTLRQDLRGLATYRNLGLAALGFGAAGAVHPWDDEVKGKLEGVPLFEATSGVSNIYGSSAFNVPAALGAYLFARATRNAELRAASSDLLRALAFTQMVVAPIKYGVRRQRPDGSNRLSFPSGHAANAFATAGVLNRRYGPRVGIPLFILGAFVGAGRIEDDRHFLSDVVAGAALGTIVGYSVTRTEAKRLSALPVRASGGWMLVVQVRE</sequence>
<gene>
    <name evidence="3" type="ORF">A3F84_05140</name>
</gene>
<proteinExistence type="predicted"/>
<dbReference type="EMBL" id="MFKF01000124">
    <property type="protein sequence ID" value="OGG53264.1"/>
    <property type="molecule type" value="Genomic_DNA"/>
</dbReference>
<dbReference type="Proteomes" id="UP000178606">
    <property type="component" value="Unassembled WGS sequence"/>
</dbReference>
<feature type="signal peptide" evidence="1">
    <location>
        <begin position="1"/>
        <end position="23"/>
    </location>
</feature>
<dbReference type="InterPro" id="IPR000326">
    <property type="entry name" value="PAP2/HPO"/>
</dbReference>
<accession>A0A1F6CVS4</accession>
<evidence type="ECO:0000313" key="4">
    <source>
        <dbReference type="Proteomes" id="UP000178606"/>
    </source>
</evidence>
<feature type="chain" id="PRO_5009523577" description="Phosphatidic acid phosphatase type 2/haloperoxidase domain-containing protein" evidence="1">
    <location>
        <begin position="24"/>
        <end position="232"/>
    </location>
</feature>
<feature type="domain" description="Phosphatidic acid phosphatase type 2/haloperoxidase" evidence="2">
    <location>
        <begin position="109"/>
        <end position="206"/>
    </location>
</feature>
<evidence type="ECO:0000256" key="1">
    <source>
        <dbReference type="SAM" id="SignalP"/>
    </source>
</evidence>
<name>A0A1F6CVS4_HANXR</name>
<reference evidence="3 4" key="1">
    <citation type="journal article" date="2016" name="Nat. Commun.">
        <title>Thousands of microbial genomes shed light on interconnected biogeochemical processes in an aquifer system.</title>
        <authorList>
            <person name="Anantharaman K."/>
            <person name="Brown C.T."/>
            <person name="Hug L.A."/>
            <person name="Sharon I."/>
            <person name="Castelle C.J."/>
            <person name="Probst A.J."/>
            <person name="Thomas B.C."/>
            <person name="Singh A."/>
            <person name="Wilkins M.J."/>
            <person name="Karaoz U."/>
            <person name="Brodie E.L."/>
            <person name="Williams K.H."/>
            <person name="Hubbard S.S."/>
            <person name="Banfield J.F."/>
        </authorList>
    </citation>
    <scope>NUCLEOTIDE SEQUENCE [LARGE SCALE GENOMIC DNA]</scope>
    <source>
        <strain evidence="4">RIFCSPLOWO2_12_FULL_64_10</strain>
    </source>
</reference>
<dbReference type="InterPro" id="IPR036938">
    <property type="entry name" value="PAP2/HPO_sf"/>
</dbReference>
<keyword evidence="1" id="KW-0732">Signal</keyword>
<evidence type="ECO:0000313" key="3">
    <source>
        <dbReference type="EMBL" id="OGG53264.1"/>
    </source>
</evidence>
<dbReference type="PANTHER" id="PTHR14969:SF13">
    <property type="entry name" value="AT30094P"/>
    <property type="match status" value="1"/>
</dbReference>
<dbReference type="SUPFAM" id="SSF48317">
    <property type="entry name" value="Acid phosphatase/Vanadium-dependent haloperoxidase"/>
    <property type="match status" value="1"/>
</dbReference>
<dbReference type="Pfam" id="PF01569">
    <property type="entry name" value="PAP2"/>
    <property type="match status" value="1"/>
</dbReference>
<protein>
    <recommendedName>
        <fullName evidence="2">Phosphatidic acid phosphatase type 2/haloperoxidase domain-containing protein</fullName>
    </recommendedName>
</protein>
<dbReference type="Gene3D" id="1.20.144.10">
    <property type="entry name" value="Phosphatidic acid phosphatase type 2/haloperoxidase"/>
    <property type="match status" value="1"/>
</dbReference>
<dbReference type="CDD" id="cd03394">
    <property type="entry name" value="PAP2_like_5"/>
    <property type="match status" value="1"/>
</dbReference>